<name>A0A8J6P1D4_9FIRM</name>
<dbReference type="EMBL" id="JACRTL010000003">
    <property type="protein sequence ID" value="MBC8610909.1"/>
    <property type="molecule type" value="Genomic_DNA"/>
</dbReference>
<evidence type="ECO:0000313" key="2">
    <source>
        <dbReference type="Proteomes" id="UP000632659"/>
    </source>
</evidence>
<dbReference type="AlphaFoldDB" id="A0A8J6P1D4"/>
<sequence length="53" mass="5834">MTAYTSIEEKYCISAGKNVAIEVTHQQDGSVKRCCLSHACKNSASPCRLEFHS</sequence>
<proteinExistence type="predicted"/>
<accession>A0A8J6P1D4</accession>
<organism evidence="1 2">
    <name type="scientific">Massiliimalia timonensis</name>
    <dbReference type="NCBI Taxonomy" id="1987501"/>
    <lineage>
        <taxon>Bacteria</taxon>
        <taxon>Bacillati</taxon>
        <taxon>Bacillota</taxon>
        <taxon>Clostridia</taxon>
        <taxon>Eubacteriales</taxon>
        <taxon>Oscillospiraceae</taxon>
        <taxon>Massiliimalia</taxon>
    </lineage>
</organism>
<keyword evidence="2" id="KW-1185">Reference proteome</keyword>
<gene>
    <name evidence="1" type="ORF">H8702_07205</name>
</gene>
<dbReference type="Proteomes" id="UP000632659">
    <property type="component" value="Unassembled WGS sequence"/>
</dbReference>
<evidence type="ECO:0000313" key="1">
    <source>
        <dbReference type="EMBL" id="MBC8610909.1"/>
    </source>
</evidence>
<comment type="caution">
    <text evidence="1">The sequence shown here is derived from an EMBL/GenBank/DDBJ whole genome shotgun (WGS) entry which is preliminary data.</text>
</comment>
<reference evidence="1" key="1">
    <citation type="submission" date="2020-08" db="EMBL/GenBank/DDBJ databases">
        <title>Genome public.</title>
        <authorList>
            <person name="Liu C."/>
            <person name="Sun Q."/>
        </authorList>
    </citation>
    <scope>NUCLEOTIDE SEQUENCE</scope>
    <source>
        <strain evidence="1">NSJ-15</strain>
    </source>
</reference>
<protein>
    <submittedName>
        <fullName evidence="1">Uncharacterized protein</fullName>
    </submittedName>
</protein>
<dbReference type="RefSeq" id="WP_158662640.1">
    <property type="nucleotide sequence ID" value="NZ_FYDD01000004.1"/>
</dbReference>